<reference evidence="1 2" key="1">
    <citation type="submission" date="2017-07" db="EMBL/GenBank/DDBJ databases">
        <title>Draft sequence of Rhodococcus enclensis 23b-28.</title>
        <authorList>
            <person name="Besaury L."/>
            <person name="Sancelme M."/>
            <person name="Amato P."/>
            <person name="Lallement A."/>
            <person name="Delort A.-M."/>
        </authorList>
    </citation>
    <scope>NUCLEOTIDE SEQUENCE [LARGE SCALE GENOMIC DNA]</scope>
    <source>
        <strain evidence="1 2">23b-28</strain>
    </source>
</reference>
<dbReference type="AlphaFoldDB" id="A0A1C4GRS3"/>
<organism evidence="1 2">
    <name type="scientific">Rhodococcus qingshengii</name>
    <dbReference type="NCBI Taxonomy" id="334542"/>
    <lineage>
        <taxon>Bacteria</taxon>
        <taxon>Bacillati</taxon>
        <taxon>Actinomycetota</taxon>
        <taxon>Actinomycetes</taxon>
        <taxon>Mycobacteriales</taxon>
        <taxon>Nocardiaceae</taxon>
        <taxon>Rhodococcus</taxon>
        <taxon>Rhodococcus erythropolis group</taxon>
    </lineage>
</organism>
<proteinExistence type="predicted"/>
<sequence>MPPESHRPRITYRNEKQAQIVGIGYLSFGLIALIGVVLLLIIPAVWSIVILAIGVGGVVGLFLITPPSDKAPHD</sequence>
<gene>
    <name evidence="1" type="ORF">CHR55_27340</name>
</gene>
<dbReference type="Proteomes" id="UP000230886">
    <property type="component" value="Unassembled WGS sequence"/>
</dbReference>
<evidence type="ECO:0000313" key="1">
    <source>
        <dbReference type="EMBL" id="PCK24158.1"/>
    </source>
</evidence>
<protein>
    <submittedName>
        <fullName evidence="1">Uncharacterized protein</fullName>
    </submittedName>
</protein>
<evidence type="ECO:0000313" key="2">
    <source>
        <dbReference type="Proteomes" id="UP000230886"/>
    </source>
</evidence>
<comment type="caution">
    <text evidence="1">The sequence shown here is derived from an EMBL/GenBank/DDBJ whole genome shotgun (WGS) entry which is preliminary data.</text>
</comment>
<name>A0A1C4GRS3_RHOSG</name>
<accession>A0A1C4GRS3</accession>
<dbReference type="RefSeq" id="WP_047269165.1">
    <property type="nucleotide sequence ID" value="NZ_FMBB01000055.1"/>
</dbReference>
<dbReference type="EMBL" id="NOVD01000036">
    <property type="protein sequence ID" value="PCK24158.1"/>
    <property type="molecule type" value="Genomic_DNA"/>
</dbReference>